<dbReference type="Pfam" id="PF10974">
    <property type="entry name" value="DUF2804"/>
    <property type="match status" value="1"/>
</dbReference>
<dbReference type="AlphaFoldDB" id="A0A220UR91"/>
<evidence type="ECO:0000313" key="1">
    <source>
        <dbReference type="EMBL" id="ASK70382.1"/>
    </source>
</evidence>
<organism evidence="1 2">
    <name type="scientific">Shewanella bicestrii</name>
    <dbReference type="NCBI Taxonomy" id="2018305"/>
    <lineage>
        <taxon>Bacteria</taxon>
        <taxon>Pseudomonadati</taxon>
        <taxon>Pseudomonadota</taxon>
        <taxon>Gammaproteobacteria</taxon>
        <taxon>Alteromonadales</taxon>
        <taxon>Shewanellaceae</taxon>
        <taxon>Shewanella</taxon>
    </lineage>
</organism>
<dbReference type="PANTHER" id="PTHR35868:SF4">
    <property type="entry name" value="DUF2804 DOMAIN-CONTAINING PROTEIN"/>
    <property type="match status" value="1"/>
</dbReference>
<reference evidence="1 2" key="1">
    <citation type="submission" date="2017-07" db="EMBL/GenBank/DDBJ databases">
        <title>Phenotypical and genomic characterization of a clinical isolate of Shewanella bicestrii sp. nov. producing an extended-spectrum beta-lactamase and a new oxacillinase variant.</title>
        <authorList>
            <person name="Jousset A.B."/>
            <person name="Bonnin R.A."/>
            <person name="Girlich D."/>
            <person name="Dabos L."/>
            <person name="Potron A."/>
            <person name="Dortet L."/>
            <person name="Glaser P."/>
            <person name="Naas T."/>
        </authorList>
    </citation>
    <scope>NUCLEOTIDE SEQUENCE [LARGE SCALE GENOMIC DNA]</scope>
    <source>
        <strain evidence="1 2">JAB-1</strain>
    </source>
</reference>
<gene>
    <name evidence="1" type="ORF">CF168_16825</name>
</gene>
<name>A0A220UR91_9GAMM</name>
<proteinExistence type="predicted"/>
<dbReference type="PANTHER" id="PTHR35868">
    <property type="entry name" value="DUF2804 DOMAIN-CONTAINING PROTEIN-RELATED"/>
    <property type="match status" value="1"/>
</dbReference>
<sequence>MSRIITQIAPDSLINAKGQPHFGHFDGIVGSLGLADFAYFDTMDKPASAWAKRFDFKQFQFISIITPRYIIGIALADIAYLGSGFCYLYDIKNNSLTQQDWLKPFGIGYRMTPSPANGVATIGGKGASVTFKIQEGNWHLVIDTKSIQADLTLHALPLSLPMAMCSPTGYNGWTYTQKHNGLSVKGQLTIDHEPQPLNFALAGYDFSAGFMRRDTSWRWASINAQIDEGVIGLNLAAGVNETGANENVFWINGERHLLGPVQFEFDRHGQQGTDLWRIHSHDGRVDLEFTARNCRSEKRNFILLKSNFRQYLGLFSGFIIDNQGRKFQLNNVLGLTEDHYAHW</sequence>
<accession>A0A220UR91</accession>
<dbReference type="Proteomes" id="UP000198367">
    <property type="component" value="Chromosome"/>
</dbReference>
<dbReference type="KEGG" id="sbj:CF168_16825"/>
<protein>
    <recommendedName>
        <fullName evidence="3">DUF2804 domain-containing protein</fullName>
    </recommendedName>
</protein>
<keyword evidence="2" id="KW-1185">Reference proteome</keyword>
<dbReference type="EMBL" id="CP022358">
    <property type="protein sequence ID" value="ASK70382.1"/>
    <property type="molecule type" value="Genomic_DNA"/>
</dbReference>
<dbReference type="RefSeq" id="WP_089068415.1">
    <property type="nucleotide sequence ID" value="NZ_CP022358.1"/>
</dbReference>
<evidence type="ECO:0000313" key="2">
    <source>
        <dbReference type="Proteomes" id="UP000198367"/>
    </source>
</evidence>
<dbReference type="InterPro" id="IPR021243">
    <property type="entry name" value="DUF2804"/>
</dbReference>
<evidence type="ECO:0008006" key="3">
    <source>
        <dbReference type="Google" id="ProtNLM"/>
    </source>
</evidence>